<feature type="transmembrane region" description="Helical" evidence="1">
    <location>
        <begin position="323"/>
        <end position="345"/>
    </location>
</feature>
<feature type="transmembrane region" description="Helical" evidence="1">
    <location>
        <begin position="34"/>
        <end position="54"/>
    </location>
</feature>
<proteinExistence type="predicted"/>
<feature type="transmembrane region" description="Helical" evidence="1">
    <location>
        <begin position="154"/>
        <end position="176"/>
    </location>
</feature>
<evidence type="ECO:0000313" key="3">
    <source>
        <dbReference type="Proteomes" id="UP001108123"/>
    </source>
</evidence>
<dbReference type="RefSeq" id="WP_226808283.1">
    <property type="nucleotide sequence ID" value="NZ_JAJBNW010000044.1"/>
</dbReference>
<keyword evidence="3" id="KW-1185">Reference proteome</keyword>
<dbReference type="PANTHER" id="PTHR34289:SF8">
    <property type="entry name" value="DUF819 DOMAIN-CONTAINING PROTEIN"/>
    <property type="match status" value="1"/>
</dbReference>
<accession>A0A9Q4AEJ2</accession>
<dbReference type="Pfam" id="PF05684">
    <property type="entry name" value="DUF819"/>
    <property type="match status" value="1"/>
</dbReference>
<keyword evidence="1" id="KW-0812">Transmembrane</keyword>
<sequence length="405" mass="44202">MDSLIKPDQTWVLWAFLIGWAAVSIHLEEKYKWAAKVTSSVIALLGSMILSNLHIIPTESPVYDKVWTYMIPLAIPMLLYECNIKKIWRESGRLLMTFIIGAVGTLIGAFVGYFTLRNHIPDLGYVATIMTGSYIGGGVNFVALSDAFNVPSEIIAATTIADNVLMALYFFVLLSIPSMAFFRKHYNHPLIDEVEAKSKATIAGTIEGYEDTENMRKTEVTVRDIAFSFASSIIIVTISIGISDFFSKVIPTTNHFLAILNSLLGNMYLILTTLTMLLATYKAEFFSSIKGAQEIGMFLMIVFMVVIGTPASIPTIIKTAPLLLVFCAIMVAINMLIIFLGAKIFKFNLEEVIIASNANVGGPATAPAMAISQGWTSLVGPSILVAVCGYVIGNYFGIIVGNVLL</sequence>
<protein>
    <submittedName>
        <fullName evidence="2">DUF819 family protein</fullName>
    </submittedName>
</protein>
<comment type="caution">
    <text evidence="2">The sequence shown here is derived from an EMBL/GenBank/DDBJ whole genome shotgun (WGS) entry which is preliminary data.</text>
</comment>
<evidence type="ECO:0000313" key="2">
    <source>
        <dbReference type="EMBL" id="MCG4566075.1"/>
    </source>
</evidence>
<gene>
    <name evidence="2" type="ORF">L0P62_11605</name>
</gene>
<organism evidence="2 3">
    <name type="scientific">Anaerosalibacter bizertensis</name>
    <dbReference type="NCBI Taxonomy" id="932217"/>
    <lineage>
        <taxon>Bacteria</taxon>
        <taxon>Bacillati</taxon>
        <taxon>Bacillota</taxon>
        <taxon>Tissierellia</taxon>
        <taxon>Tissierellales</taxon>
        <taxon>Sporanaerobacteraceae</taxon>
        <taxon>Anaerosalibacter</taxon>
    </lineage>
</organism>
<keyword evidence="1" id="KW-1133">Transmembrane helix</keyword>
<feature type="transmembrane region" description="Helical" evidence="1">
    <location>
        <begin position="12"/>
        <end position="27"/>
    </location>
</feature>
<dbReference type="Proteomes" id="UP001108123">
    <property type="component" value="Unassembled WGS sequence"/>
</dbReference>
<keyword evidence="1" id="KW-0472">Membrane</keyword>
<feature type="transmembrane region" description="Helical" evidence="1">
    <location>
        <begin position="295"/>
        <end position="317"/>
    </location>
</feature>
<reference evidence="2" key="1">
    <citation type="submission" date="2022-01" db="EMBL/GenBank/DDBJ databases">
        <title>Collection of gut derived symbiotic bacterial strains cultured from healthy donors.</title>
        <authorList>
            <person name="Lin H."/>
            <person name="Kohout C."/>
            <person name="Waligurski E."/>
            <person name="Pamer E.G."/>
        </authorList>
    </citation>
    <scope>NUCLEOTIDE SEQUENCE</scope>
    <source>
        <strain evidence="2">MSK.14.39</strain>
    </source>
</reference>
<name>A0A9Q4AEJ2_9FIRM</name>
<feature type="transmembrane region" description="Helical" evidence="1">
    <location>
        <begin position="225"/>
        <end position="243"/>
    </location>
</feature>
<dbReference type="EMBL" id="JAKNID010000095">
    <property type="protein sequence ID" value="MCG4566075.1"/>
    <property type="molecule type" value="Genomic_DNA"/>
</dbReference>
<evidence type="ECO:0000256" key="1">
    <source>
        <dbReference type="SAM" id="Phobius"/>
    </source>
</evidence>
<feature type="transmembrane region" description="Helical" evidence="1">
    <location>
        <begin position="383"/>
        <end position="404"/>
    </location>
</feature>
<dbReference type="PANTHER" id="PTHR34289">
    <property type="entry name" value="PROTEIN, PUTATIVE (DUF819)-RELATED"/>
    <property type="match status" value="1"/>
</dbReference>
<feature type="transmembrane region" description="Helical" evidence="1">
    <location>
        <begin position="94"/>
        <end position="116"/>
    </location>
</feature>
<dbReference type="InterPro" id="IPR008537">
    <property type="entry name" value="DUF819"/>
</dbReference>
<feature type="transmembrane region" description="Helical" evidence="1">
    <location>
        <begin position="263"/>
        <end position="283"/>
    </location>
</feature>
<dbReference type="AlphaFoldDB" id="A0A9Q4AEJ2"/>